<dbReference type="Gene3D" id="3.90.226.10">
    <property type="entry name" value="2-enoyl-CoA Hydratase, Chain A, domain 1"/>
    <property type="match status" value="1"/>
</dbReference>
<organism evidence="3 4">
    <name type="scientific">Rhodovulum sulfidophilum</name>
    <name type="common">Rhodobacter sulfidophilus</name>
    <dbReference type="NCBI Taxonomy" id="35806"/>
    <lineage>
        <taxon>Bacteria</taxon>
        <taxon>Pseudomonadati</taxon>
        <taxon>Pseudomonadota</taxon>
        <taxon>Alphaproteobacteria</taxon>
        <taxon>Rhodobacterales</taxon>
        <taxon>Paracoccaceae</taxon>
        <taxon>Rhodovulum</taxon>
    </lineage>
</organism>
<dbReference type="SUPFAM" id="SSF52096">
    <property type="entry name" value="ClpP/crotonase"/>
    <property type="match status" value="1"/>
</dbReference>
<dbReference type="EMBL" id="QFPW01000012">
    <property type="protein sequence ID" value="PZQ48360.1"/>
    <property type="molecule type" value="Genomic_DNA"/>
</dbReference>
<dbReference type="PANTHER" id="PTHR11941">
    <property type="entry name" value="ENOYL-COA HYDRATASE-RELATED"/>
    <property type="match status" value="1"/>
</dbReference>
<dbReference type="GO" id="GO:0006635">
    <property type="term" value="P:fatty acid beta-oxidation"/>
    <property type="evidence" value="ECO:0007669"/>
    <property type="project" value="TreeGrafter"/>
</dbReference>
<dbReference type="PANTHER" id="PTHR11941:SF54">
    <property type="entry name" value="ENOYL-COA HYDRATASE, MITOCHONDRIAL"/>
    <property type="match status" value="1"/>
</dbReference>
<dbReference type="InterPro" id="IPR029045">
    <property type="entry name" value="ClpP/crotonase-like_dom_sf"/>
</dbReference>
<dbReference type="Pfam" id="PF00378">
    <property type="entry name" value="ECH_1"/>
    <property type="match status" value="1"/>
</dbReference>
<name>A0A2W5QAD0_RHOSU</name>
<proteinExistence type="inferred from homology"/>
<dbReference type="AlphaFoldDB" id="A0A2W5QAD0"/>
<protein>
    <submittedName>
        <fullName evidence="3">Enoyl-CoA hydratase</fullName>
    </submittedName>
</protein>
<evidence type="ECO:0000256" key="2">
    <source>
        <dbReference type="ARBA" id="ARBA00023239"/>
    </source>
</evidence>
<evidence type="ECO:0000313" key="4">
    <source>
        <dbReference type="Proteomes" id="UP000249185"/>
    </source>
</evidence>
<dbReference type="InterPro" id="IPR001753">
    <property type="entry name" value="Enoyl-CoA_hydra/iso"/>
</dbReference>
<dbReference type="CDD" id="cd06558">
    <property type="entry name" value="crotonase-like"/>
    <property type="match status" value="1"/>
</dbReference>
<dbReference type="Proteomes" id="UP000249185">
    <property type="component" value="Unassembled WGS sequence"/>
</dbReference>
<reference evidence="3 4" key="1">
    <citation type="submission" date="2017-08" db="EMBL/GenBank/DDBJ databases">
        <title>Infants hospitalized years apart are colonized by the same room-sourced microbial strains.</title>
        <authorList>
            <person name="Brooks B."/>
            <person name="Olm M.R."/>
            <person name="Firek B.A."/>
            <person name="Baker R."/>
            <person name="Thomas B.C."/>
            <person name="Morowitz M.J."/>
            <person name="Banfield J.F."/>
        </authorList>
    </citation>
    <scope>NUCLEOTIDE SEQUENCE [LARGE SCALE GENOMIC DNA]</scope>
    <source>
        <strain evidence="3">S2_005_002_R2_34</strain>
    </source>
</reference>
<evidence type="ECO:0000256" key="1">
    <source>
        <dbReference type="ARBA" id="ARBA00005254"/>
    </source>
</evidence>
<comment type="caution">
    <text evidence="3">The sequence shown here is derived from an EMBL/GenBank/DDBJ whole genome shotgun (WGS) entry which is preliminary data.</text>
</comment>
<gene>
    <name evidence="3" type="ORF">DI556_14530</name>
</gene>
<sequence>MSALHLEIAGAVAELRLDNPEKLNALTVPMLEALDAHCATLEKAHEVRAVIVTGTGERAFCAGADIGAWGPMGPFDFARHWVRAGHRIFDRLARLGKPTIAALNGHAFGGGLELAACCDVRVITPRATLALPEAGVGIVPGWSGTQRVARLLPEPVVKEMALFGRRIGAERALSLGFVAEIAEDVATAARAIAERAVTLSPRAAEVAKYMIHSGAGEDRAALIEALGSGMIAASADRAEGVGAFAEKRKPEFPGR</sequence>
<dbReference type="GO" id="GO:0016829">
    <property type="term" value="F:lyase activity"/>
    <property type="evidence" value="ECO:0007669"/>
    <property type="project" value="UniProtKB-KW"/>
</dbReference>
<comment type="similarity">
    <text evidence="1">Belongs to the enoyl-CoA hydratase/isomerase family.</text>
</comment>
<dbReference type="Gene3D" id="1.10.12.10">
    <property type="entry name" value="Lyase 2-enoyl-coa Hydratase, Chain A, domain 2"/>
    <property type="match status" value="1"/>
</dbReference>
<accession>A0A2W5QAD0</accession>
<keyword evidence="2" id="KW-0456">Lyase</keyword>
<evidence type="ECO:0000313" key="3">
    <source>
        <dbReference type="EMBL" id="PZQ48360.1"/>
    </source>
</evidence>
<dbReference type="InterPro" id="IPR014748">
    <property type="entry name" value="Enoyl-CoA_hydra_C"/>
</dbReference>